<evidence type="ECO:0000313" key="2">
    <source>
        <dbReference type="EMBL" id="KAF2117304.1"/>
    </source>
</evidence>
<evidence type="ECO:0000256" key="1">
    <source>
        <dbReference type="SAM" id="MobiDB-lite"/>
    </source>
</evidence>
<dbReference type="OrthoDB" id="4127862at2759"/>
<sequence length="234" mass="26706">MSRPYYTSSSPGFYYEDENVLNSGPPRQTSTTNPLLSTIDRGISGRHHTKFNKVYNEYAESLKPTVFRTKPANPGGLRSKLTAMGILKSPKRSAEADAAKARVEEAERARKNTKRVLSKQKTQGNNRKKELHDRISQASPATLRDLRELIRKRYKLDIDIWSLRGVRVPDRPVVKEKMEQSDAILDEILAMVETWGDNGETFEDEERKKMQMVKARLKGPGKRNWATHPPWAGN</sequence>
<evidence type="ECO:0000313" key="3">
    <source>
        <dbReference type="Proteomes" id="UP000799770"/>
    </source>
</evidence>
<feature type="region of interest" description="Disordered" evidence="1">
    <location>
        <begin position="105"/>
        <end position="136"/>
    </location>
</feature>
<protein>
    <submittedName>
        <fullName evidence="2">Uncharacterized protein</fullName>
    </submittedName>
</protein>
<name>A0A6A5ZE13_9PLEO</name>
<gene>
    <name evidence="2" type="ORF">BDV96DRAFT_23797</name>
</gene>
<reference evidence="2" key="1">
    <citation type="journal article" date="2020" name="Stud. Mycol.">
        <title>101 Dothideomycetes genomes: a test case for predicting lifestyles and emergence of pathogens.</title>
        <authorList>
            <person name="Haridas S."/>
            <person name="Albert R."/>
            <person name="Binder M."/>
            <person name="Bloem J."/>
            <person name="Labutti K."/>
            <person name="Salamov A."/>
            <person name="Andreopoulos B."/>
            <person name="Baker S."/>
            <person name="Barry K."/>
            <person name="Bills G."/>
            <person name="Bluhm B."/>
            <person name="Cannon C."/>
            <person name="Castanera R."/>
            <person name="Culley D."/>
            <person name="Daum C."/>
            <person name="Ezra D."/>
            <person name="Gonzalez J."/>
            <person name="Henrissat B."/>
            <person name="Kuo A."/>
            <person name="Liang C."/>
            <person name="Lipzen A."/>
            <person name="Lutzoni F."/>
            <person name="Magnuson J."/>
            <person name="Mondo S."/>
            <person name="Nolan M."/>
            <person name="Ohm R."/>
            <person name="Pangilinan J."/>
            <person name="Park H.-J."/>
            <person name="Ramirez L."/>
            <person name="Alfaro M."/>
            <person name="Sun H."/>
            <person name="Tritt A."/>
            <person name="Yoshinaga Y."/>
            <person name="Zwiers L.-H."/>
            <person name="Turgeon B."/>
            <person name="Goodwin S."/>
            <person name="Spatafora J."/>
            <person name="Crous P."/>
            <person name="Grigoriev I."/>
        </authorList>
    </citation>
    <scope>NUCLEOTIDE SEQUENCE</scope>
    <source>
        <strain evidence="2">CBS 627.86</strain>
    </source>
</reference>
<dbReference type="AlphaFoldDB" id="A0A6A5ZE13"/>
<feature type="region of interest" description="Disordered" evidence="1">
    <location>
        <begin position="215"/>
        <end position="234"/>
    </location>
</feature>
<dbReference type="Proteomes" id="UP000799770">
    <property type="component" value="Unassembled WGS sequence"/>
</dbReference>
<dbReference type="EMBL" id="ML977319">
    <property type="protein sequence ID" value="KAF2117304.1"/>
    <property type="molecule type" value="Genomic_DNA"/>
</dbReference>
<accession>A0A6A5ZE13</accession>
<keyword evidence="3" id="KW-1185">Reference proteome</keyword>
<proteinExistence type="predicted"/>
<organism evidence="2 3">
    <name type="scientific">Lophiotrema nucula</name>
    <dbReference type="NCBI Taxonomy" id="690887"/>
    <lineage>
        <taxon>Eukaryota</taxon>
        <taxon>Fungi</taxon>
        <taxon>Dikarya</taxon>
        <taxon>Ascomycota</taxon>
        <taxon>Pezizomycotina</taxon>
        <taxon>Dothideomycetes</taxon>
        <taxon>Pleosporomycetidae</taxon>
        <taxon>Pleosporales</taxon>
        <taxon>Lophiotremataceae</taxon>
        <taxon>Lophiotrema</taxon>
    </lineage>
</organism>